<dbReference type="EMBL" id="JACIEV010000004">
    <property type="protein sequence ID" value="MBB4153848.1"/>
    <property type="molecule type" value="Genomic_DNA"/>
</dbReference>
<feature type="transmembrane region" description="Helical" evidence="4">
    <location>
        <begin position="142"/>
        <end position="164"/>
    </location>
</feature>
<gene>
    <name evidence="6" type="ORF">GGQ80_001754</name>
</gene>
<organism evidence="6 7">
    <name type="scientific">Sphingomonas jinjuensis</name>
    <dbReference type="NCBI Taxonomy" id="535907"/>
    <lineage>
        <taxon>Bacteria</taxon>
        <taxon>Pseudomonadati</taxon>
        <taxon>Pseudomonadota</taxon>
        <taxon>Alphaproteobacteria</taxon>
        <taxon>Sphingomonadales</taxon>
        <taxon>Sphingomonadaceae</taxon>
        <taxon>Sphingomonas</taxon>
    </lineage>
</organism>
<keyword evidence="1 4" id="KW-0812">Transmembrane</keyword>
<dbReference type="AlphaFoldDB" id="A0A840FIQ9"/>
<keyword evidence="2 4" id="KW-1133">Transmembrane helix</keyword>
<protein>
    <submittedName>
        <fullName evidence="6">MFS family permease</fullName>
    </submittedName>
</protein>
<feature type="transmembrane region" description="Helical" evidence="4">
    <location>
        <begin position="368"/>
        <end position="389"/>
    </location>
</feature>
<dbReference type="SUPFAM" id="SSF103473">
    <property type="entry name" value="MFS general substrate transporter"/>
    <property type="match status" value="1"/>
</dbReference>
<dbReference type="Gene3D" id="1.20.1250.20">
    <property type="entry name" value="MFS general substrate transporter like domains"/>
    <property type="match status" value="2"/>
</dbReference>
<dbReference type="Pfam" id="PF07690">
    <property type="entry name" value="MFS_1"/>
    <property type="match status" value="1"/>
</dbReference>
<feature type="transmembrane region" description="Helical" evidence="4">
    <location>
        <begin position="305"/>
        <end position="322"/>
    </location>
</feature>
<evidence type="ECO:0000256" key="3">
    <source>
        <dbReference type="ARBA" id="ARBA00023136"/>
    </source>
</evidence>
<feature type="transmembrane region" description="Helical" evidence="4">
    <location>
        <begin position="85"/>
        <end position="104"/>
    </location>
</feature>
<feature type="transmembrane region" description="Helical" evidence="4">
    <location>
        <begin position="12"/>
        <end position="35"/>
    </location>
</feature>
<dbReference type="PANTHER" id="PTHR23528">
    <property type="match status" value="1"/>
</dbReference>
<dbReference type="InterPro" id="IPR011701">
    <property type="entry name" value="MFS"/>
</dbReference>
<proteinExistence type="predicted"/>
<keyword evidence="3 4" id="KW-0472">Membrane</keyword>
<dbReference type="InterPro" id="IPR036259">
    <property type="entry name" value="MFS_trans_sf"/>
</dbReference>
<dbReference type="Proteomes" id="UP000529795">
    <property type="component" value="Unassembled WGS sequence"/>
</dbReference>
<dbReference type="PANTHER" id="PTHR23528:SF1">
    <property type="entry name" value="MAJOR FACILITATOR SUPERFAMILY (MFS) PROFILE DOMAIN-CONTAINING PROTEIN"/>
    <property type="match status" value="1"/>
</dbReference>
<feature type="transmembrane region" description="Helical" evidence="4">
    <location>
        <begin position="170"/>
        <end position="188"/>
    </location>
</feature>
<evidence type="ECO:0000313" key="6">
    <source>
        <dbReference type="EMBL" id="MBB4153848.1"/>
    </source>
</evidence>
<evidence type="ECO:0000256" key="2">
    <source>
        <dbReference type="ARBA" id="ARBA00022989"/>
    </source>
</evidence>
<feature type="transmembrane region" description="Helical" evidence="4">
    <location>
        <begin position="281"/>
        <end position="299"/>
    </location>
</feature>
<feature type="transmembrane region" description="Helical" evidence="4">
    <location>
        <begin position="209"/>
        <end position="234"/>
    </location>
</feature>
<comment type="caution">
    <text evidence="6">The sequence shown here is derived from an EMBL/GenBank/DDBJ whole genome shotgun (WGS) entry which is preliminary data.</text>
</comment>
<dbReference type="PROSITE" id="PS50850">
    <property type="entry name" value="MFS"/>
    <property type="match status" value="1"/>
</dbReference>
<evidence type="ECO:0000313" key="7">
    <source>
        <dbReference type="Proteomes" id="UP000529795"/>
    </source>
</evidence>
<dbReference type="InterPro" id="IPR020846">
    <property type="entry name" value="MFS_dom"/>
</dbReference>
<dbReference type="GO" id="GO:0022857">
    <property type="term" value="F:transmembrane transporter activity"/>
    <property type="evidence" value="ECO:0007669"/>
    <property type="project" value="InterPro"/>
</dbReference>
<feature type="domain" description="Major facilitator superfamily (MFS) profile" evidence="5">
    <location>
        <begin position="208"/>
        <end position="393"/>
    </location>
</feature>
<feature type="transmembrane region" description="Helical" evidence="4">
    <location>
        <begin position="343"/>
        <end position="362"/>
    </location>
</feature>
<keyword evidence="7" id="KW-1185">Reference proteome</keyword>
<reference evidence="6 7" key="1">
    <citation type="submission" date="2020-08" db="EMBL/GenBank/DDBJ databases">
        <title>Genomic Encyclopedia of Type Strains, Phase IV (KMG-IV): sequencing the most valuable type-strain genomes for metagenomic binning, comparative biology and taxonomic classification.</title>
        <authorList>
            <person name="Goeker M."/>
        </authorList>
    </citation>
    <scope>NUCLEOTIDE SEQUENCE [LARGE SCALE GENOMIC DNA]</scope>
    <source>
        <strain evidence="6 7">YC6723</strain>
    </source>
</reference>
<feature type="transmembrane region" description="Helical" evidence="4">
    <location>
        <begin position="50"/>
        <end position="73"/>
    </location>
</feature>
<sequence length="393" mass="40054">MTTEDRRRSTSFLIAFALAYAGGVIAYLPLLALLLPIKVEGVASATRIDLLTAAALVGAVAASLANILFGWLSDRSVARGRSRRGWIAGGLVATALSYAALLAADTPMTVMAGVAAFQVALNAALAPLVATMADEVPDAQKGVVGGLLGLANPLASGVSALLVLVEGEGVRYALVCGIATSLIVPLLLTRARVAVEALANGASVARRDLAVAWGARLLVQVAGNVLFLYLLFYFESIVPASDAAGLAPAVGHVMTVAFALPLPIAVTVGWLSDRSGTRKPWLLAAALVSAAGLATMALAHDWTSAVIGFGIYAAGSAVFLGLHQALAMQLLPSPTRRGRDLGLLNLTNTLPALIGPALAWSLATPQSFSALLVVLCAMNAGGGLLVLAVRGRG</sequence>
<accession>A0A840FIQ9</accession>
<feature type="transmembrane region" description="Helical" evidence="4">
    <location>
        <begin position="246"/>
        <end position="269"/>
    </location>
</feature>
<feature type="transmembrane region" description="Helical" evidence="4">
    <location>
        <begin position="110"/>
        <end position="130"/>
    </location>
</feature>
<name>A0A840FIQ9_9SPHN</name>
<evidence type="ECO:0000259" key="5">
    <source>
        <dbReference type="PROSITE" id="PS50850"/>
    </source>
</evidence>
<evidence type="ECO:0000256" key="4">
    <source>
        <dbReference type="SAM" id="Phobius"/>
    </source>
</evidence>
<dbReference type="RefSeq" id="WP_183983803.1">
    <property type="nucleotide sequence ID" value="NZ_JACIEV010000004.1"/>
</dbReference>
<evidence type="ECO:0000256" key="1">
    <source>
        <dbReference type="ARBA" id="ARBA00022692"/>
    </source>
</evidence>